<dbReference type="Gene3D" id="1.10.1660.10">
    <property type="match status" value="1"/>
</dbReference>
<evidence type="ECO:0000259" key="4">
    <source>
        <dbReference type="PROSITE" id="PS50937"/>
    </source>
</evidence>
<keyword evidence="1" id="KW-0238">DNA-binding</keyword>
<organism evidence="5 6">
    <name type="scientific">Sutcliffiella rhizosphaerae</name>
    <dbReference type="NCBI Taxonomy" id="2880967"/>
    <lineage>
        <taxon>Bacteria</taxon>
        <taxon>Bacillati</taxon>
        <taxon>Bacillota</taxon>
        <taxon>Bacilli</taxon>
        <taxon>Bacillales</taxon>
        <taxon>Bacillaceae</taxon>
        <taxon>Sutcliffiella</taxon>
    </lineage>
</organism>
<dbReference type="InterPro" id="IPR000551">
    <property type="entry name" value="MerR-type_HTH_dom"/>
</dbReference>
<protein>
    <recommendedName>
        <fullName evidence="4">HTH merR-type domain-containing protein</fullName>
    </recommendedName>
</protein>
<dbReference type="CDD" id="cd01106">
    <property type="entry name" value="HTH_TipAL-Mta"/>
    <property type="match status" value="1"/>
</dbReference>
<sequence>MNMEVTIGQFAKLVGSTVRTLRYYDKMGLLSPKKLNKNGRKVYTRLDWELFQQILILKHLGLSLNEIKEQLADQKINNRELLLVHRQLIEKKQAELNEKLDVINRMERLYNIEGISEEDLNEFAFIMLDLFRREKSQIQALEEHFKSDKQLMKEIKSLHDPKYKEKMDRETWNLIQAIKNATQYDNSTSRKKVRETLNKMDEMFPASGNFLSLINDDNFFAKYNQEFNNYFPEDIATHITKELETYYDDKEKSKGKEKNRKKEGN</sequence>
<evidence type="ECO:0000256" key="3">
    <source>
        <dbReference type="SAM" id="MobiDB-lite"/>
    </source>
</evidence>
<dbReference type="PROSITE" id="PS50937">
    <property type="entry name" value="HTH_MERR_2"/>
    <property type="match status" value="1"/>
</dbReference>
<gene>
    <name evidence="5" type="ORF">BACCIP111883_03056</name>
</gene>
<comment type="caution">
    <text evidence="5">The sequence shown here is derived from an EMBL/GenBank/DDBJ whole genome shotgun (WGS) entry which is preliminary data.</text>
</comment>
<dbReference type="SMART" id="SM00422">
    <property type="entry name" value="HTH_MERR"/>
    <property type="match status" value="1"/>
</dbReference>
<dbReference type="PANTHER" id="PTHR30204">
    <property type="entry name" value="REDOX-CYCLING DRUG-SENSING TRANSCRIPTIONAL ACTIVATOR SOXR"/>
    <property type="match status" value="1"/>
</dbReference>
<dbReference type="InterPro" id="IPR047057">
    <property type="entry name" value="MerR_fam"/>
</dbReference>
<evidence type="ECO:0000313" key="5">
    <source>
        <dbReference type="EMBL" id="CAG9622265.1"/>
    </source>
</evidence>
<accession>A0ABM8YQR7</accession>
<feature type="domain" description="HTH merR-type" evidence="4">
    <location>
        <begin position="6"/>
        <end position="73"/>
    </location>
</feature>
<keyword evidence="6" id="KW-1185">Reference proteome</keyword>
<evidence type="ECO:0000256" key="2">
    <source>
        <dbReference type="SAM" id="Coils"/>
    </source>
</evidence>
<feature type="region of interest" description="Disordered" evidence="3">
    <location>
        <begin position="246"/>
        <end position="265"/>
    </location>
</feature>
<dbReference type="PANTHER" id="PTHR30204:SF96">
    <property type="entry name" value="CHROMOSOME-ANCHORING PROTEIN RACA"/>
    <property type="match status" value="1"/>
</dbReference>
<dbReference type="EMBL" id="CAKJTJ010000019">
    <property type="protein sequence ID" value="CAG9622265.1"/>
    <property type="molecule type" value="Genomic_DNA"/>
</dbReference>
<keyword evidence="2" id="KW-0175">Coiled coil</keyword>
<dbReference type="Proteomes" id="UP000789833">
    <property type="component" value="Unassembled WGS sequence"/>
</dbReference>
<evidence type="ECO:0000313" key="6">
    <source>
        <dbReference type="Proteomes" id="UP000789833"/>
    </source>
</evidence>
<evidence type="ECO:0000256" key="1">
    <source>
        <dbReference type="ARBA" id="ARBA00023125"/>
    </source>
</evidence>
<proteinExistence type="predicted"/>
<dbReference type="SUPFAM" id="SSF46955">
    <property type="entry name" value="Putative DNA-binding domain"/>
    <property type="match status" value="1"/>
</dbReference>
<name>A0ABM8YQR7_9BACI</name>
<dbReference type="Pfam" id="PF13411">
    <property type="entry name" value="MerR_1"/>
    <property type="match status" value="1"/>
</dbReference>
<dbReference type="InterPro" id="IPR009061">
    <property type="entry name" value="DNA-bd_dom_put_sf"/>
</dbReference>
<reference evidence="5 6" key="1">
    <citation type="submission" date="2021-10" db="EMBL/GenBank/DDBJ databases">
        <authorList>
            <person name="Criscuolo A."/>
        </authorList>
    </citation>
    <scope>NUCLEOTIDE SEQUENCE [LARGE SCALE GENOMIC DNA]</scope>
    <source>
        <strain evidence="6">CIP 111883</strain>
    </source>
</reference>
<feature type="coiled-coil region" evidence="2">
    <location>
        <begin position="64"/>
        <end position="109"/>
    </location>
</feature>